<reference evidence="1" key="1">
    <citation type="submission" date="2023-01" db="EMBL/GenBank/DDBJ databases">
        <title>Genome assembly of the deep-sea coral Lophelia pertusa.</title>
        <authorList>
            <person name="Herrera S."/>
            <person name="Cordes E."/>
        </authorList>
    </citation>
    <scope>NUCLEOTIDE SEQUENCE</scope>
    <source>
        <strain evidence="1">USNM1676648</strain>
        <tissue evidence="1">Polyp</tissue>
    </source>
</reference>
<sequence length="125" mass="14478">IAMLKFEFGWKHWRTGRGFAQEKKNNGGGTSTYDLPRLASLDECQDIAVNVFFPNGKSPVGSIEVIIFMQDGDKPLQFTAEKYKQMTGFRMPRLYLLTRHEDDEAQDDPSEDDLMTPTFYDWIHH</sequence>
<dbReference type="OrthoDB" id="5990264at2759"/>
<comment type="caution">
    <text evidence="1">The sequence shown here is derived from an EMBL/GenBank/DDBJ whole genome shotgun (WGS) entry which is preliminary data.</text>
</comment>
<dbReference type="EMBL" id="MU827151">
    <property type="protein sequence ID" value="KAJ7369253.1"/>
    <property type="molecule type" value="Genomic_DNA"/>
</dbReference>
<evidence type="ECO:0000313" key="1">
    <source>
        <dbReference type="EMBL" id="KAJ7369253.1"/>
    </source>
</evidence>
<organism evidence="1 2">
    <name type="scientific">Desmophyllum pertusum</name>
    <dbReference type="NCBI Taxonomy" id="174260"/>
    <lineage>
        <taxon>Eukaryota</taxon>
        <taxon>Metazoa</taxon>
        <taxon>Cnidaria</taxon>
        <taxon>Anthozoa</taxon>
        <taxon>Hexacorallia</taxon>
        <taxon>Scleractinia</taxon>
        <taxon>Caryophylliina</taxon>
        <taxon>Caryophylliidae</taxon>
        <taxon>Desmophyllum</taxon>
    </lineage>
</organism>
<protein>
    <submittedName>
        <fullName evidence="1">Uncharacterized protein</fullName>
    </submittedName>
</protein>
<name>A0A9X0CPB7_9CNID</name>
<accession>A0A9X0CPB7</accession>
<keyword evidence="2" id="KW-1185">Reference proteome</keyword>
<feature type="non-terminal residue" evidence="1">
    <location>
        <position position="1"/>
    </location>
</feature>
<dbReference type="Proteomes" id="UP001163046">
    <property type="component" value="Unassembled WGS sequence"/>
</dbReference>
<proteinExistence type="predicted"/>
<gene>
    <name evidence="1" type="ORF">OS493_040259</name>
</gene>
<evidence type="ECO:0000313" key="2">
    <source>
        <dbReference type="Proteomes" id="UP001163046"/>
    </source>
</evidence>
<dbReference type="AlphaFoldDB" id="A0A9X0CPB7"/>